<keyword evidence="4 8" id="KW-1133">Transmembrane helix</keyword>
<dbReference type="PANTHER" id="PTHR30509:SF9">
    <property type="entry name" value="MULTIDRUG RESISTANCE PROTEIN MDTO"/>
    <property type="match status" value="1"/>
</dbReference>
<feature type="transmembrane region" description="Helical" evidence="8">
    <location>
        <begin position="46"/>
        <end position="64"/>
    </location>
</feature>
<dbReference type="RefSeq" id="WP_169397464.1">
    <property type="nucleotide sequence ID" value="NZ_BAAAJH010000001.1"/>
</dbReference>
<feature type="transmembrane region" description="Helical" evidence="8">
    <location>
        <begin position="454"/>
        <end position="478"/>
    </location>
</feature>
<evidence type="ECO:0000256" key="6">
    <source>
        <dbReference type="ARBA" id="ARBA00043993"/>
    </source>
</evidence>
<comment type="subcellular location">
    <subcellularLocation>
        <location evidence="1">Cell membrane</location>
        <topology evidence="1">Multi-pass membrane protein</topology>
    </subcellularLocation>
</comment>
<keyword evidence="2" id="KW-1003">Cell membrane</keyword>
<feature type="transmembrane region" description="Helical" evidence="8">
    <location>
        <begin position="70"/>
        <end position="86"/>
    </location>
</feature>
<gene>
    <name evidence="10" type="ORF">HF577_20165</name>
</gene>
<evidence type="ECO:0000313" key="10">
    <source>
        <dbReference type="EMBL" id="NMH79398.1"/>
    </source>
</evidence>
<evidence type="ECO:0000256" key="7">
    <source>
        <dbReference type="SAM" id="MobiDB-lite"/>
    </source>
</evidence>
<dbReference type="EMBL" id="JAAXKY010000067">
    <property type="protein sequence ID" value="NMH79398.1"/>
    <property type="molecule type" value="Genomic_DNA"/>
</dbReference>
<feature type="transmembrane region" description="Helical" evidence="8">
    <location>
        <begin position="484"/>
        <end position="499"/>
    </location>
</feature>
<sequence length="698" mass="73705">MVLATAVMAVVSAVAKQPVTVLLFAAVLAMISSISVNEPDLRRSRVTTALMLVPAAAAITAGALLSRHHIPADVVFVVVMMLAVYVRRFGARGFALGMAGFNAYFFTQYLQATPAQLPWLLLAACVGVGSTLLLRGVLFVERPGRTLVHQLRAFDARVHDLVGAVTELVTGGTPELDARLRNVQRRQTRLNDTALAVSVTADRPGSELPGGGTGADVPGHVLDVELAAERLAVASVRMVMADKSLADDASRMLLDGLHGLLAATASGTPTAMVTALLDCAERSVAPIVGETKGHGDRVQRVAFAVTRLAWALRAPLVPEQPVAPAAATGPDLDTGDVTDDRTAAPAASSGLRLTTRQAIQVGVATSLAIVVGELVSPSRWYWAVITAFLVFAGTSSRGDVLTRGWGRILGTIGGVLAGVGLAALVSGSQLTALILLFVCIFLGIYLVQVSPALLAFWISVVLALLYGLIGQFSVALLVLRIEETAVGAALGIIAAYVVLPKRSREAFGEALDDLVNAVDDVLSTSVDRIVGRQPTTPSVELARNLHDALATLRARAAPLDSPLPWRRQRSSYHRTLQMLTGVEHYARSLVRLSDEIRAPDWMTVCPAAERVRGNLDGLRNALLRRDGGEIRSAEDVIDAAESDAAHHPEPPRSGLLTVSRVLRRTDQAVVALADDLRAGNRAPAPDPTSAPEPTGSTR</sequence>
<dbReference type="Pfam" id="PF13515">
    <property type="entry name" value="FUSC_2"/>
    <property type="match status" value="1"/>
</dbReference>
<name>A0ABX1RG79_9PSEU</name>
<keyword evidence="3 8" id="KW-0812">Transmembrane</keyword>
<proteinExistence type="inferred from homology"/>
<feature type="transmembrane region" description="Helical" evidence="8">
    <location>
        <begin position="358"/>
        <end position="374"/>
    </location>
</feature>
<evidence type="ECO:0000256" key="4">
    <source>
        <dbReference type="ARBA" id="ARBA00022989"/>
    </source>
</evidence>
<accession>A0ABX1RG79</accession>
<evidence type="ECO:0000256" key="1">
    <source>
        <dbReference type="ARBA" id="ARBA00004651"/>
    </source>
</evidence>
<feature type="transmembrane region" description="Helical" evidence="8">
    <location>
        <begin position="117"/>
        <end position="140"/>
    </location>
</feature>
<feature type="domain" description="Integral membrane bound transporter" evidence="9">
    <location>
        <begin position="367"/>
        <end position="493"/>
    </location>
</feature>
<feature type="transmembrane region" description="Helical" evidence="8">
    <location>
        <begin position="430"/>
        <end position="447"/>
    </location>
</feature>
<feature type="region of interest" description="Disordered" evidence="7">
    <location>
        <begin position="673"/>
        <end position="698"/>
    </location>
</feature>
<evidence type="ECO:0000256" key="2">
    <source>
        <dbReference type="ARBA" id="ARBA00022475"/>
    </source>
</evidence>
<keyword evidence="5 8" id="KW-0472">Membrane</keyword>
<protein>
    <submittedName>
        <fullName evidence="10">FUSC family protein</fullName>
    </submittedName>
</protein>
<dbReference type="Proteomes" id="UP001296706">
    <property type="component" value="Unassembled WGS sequence"/>
</dbReference>
<evidence type="ECO:0000256" key="3">
    <source>
        <dbReference type="ARBA" id="ARBA00022692"/>
    </source>
</evidence>
<evidence type="ECO:0000259" key="9">
    <source>
        <dbReference type="Pfam" id="PF13515"/>
    </source>
</evidence>
<comment type="caution">
    <text evidence="10">The sequence shown here is derived from an EMBL/GenBank/DDBJ whole genome shotgun (WGS) entry which is preliminary data.</text>
</comment>
<organism evidence="10 11">
    <name type="scientific">Pseudonocardia xinjiangensis</name>
    <dbReference type="NCBI Taxonomy" id="75289"/>
    <lineage>
        <taxon>Bacteria</taxon>
        <taxon>Bacillati</taxon>
        <taxon>Actinomycetota</taxon>
        <taxon>Actinomycetes</taxon>
        <taxon>Pseudonocardiales</taxon>
        <taxon>Pseudonocardiaceae</taxon>
        <taxon>Pseudonocardia</taxon>
    </lineage>
</organism>
<feature type="transmembrane region" description="Helical" evidence="8">
    <location>
        <begin position="405"/>
        <end position="424"/>
    </location>
</feature>
<evidence type="ECO:0000256" key="5">
    <source>
        <dbReference type="ARBA" id="ARBA00023136"/>
    </source>
</evidence>
<dbReference type="PANTHER" id="PTHR30509">
    <property type="entry name" value="P-HYDROXYBENZOIC ACID EFFLUX PUMP SUBUNIT-RELATED"/>
    <property type="match status" value="1"/>
</dbReference>
<evidence type="ECO:0000313" key="11">
    <source>
        <dbReference type="Proteomes" id="UP001296706"/>
    </source>
</evidence>
<evidence type="ECO:0000256" key="8">
    <source>
        <dbReference type="SAM" id="Phobius"/>
    </source>
</evidence>
<dbReference type="InterPro" id="IPR049453">
    <property type="entry name" value="Memb_transporter_dom"/>
</dbReference>
<feature type="transmembrane region" description="Helical" evidence="8">
    <location>
        <begin position="6"/>
        <end position="34"/>
    </location>
</feature>
<keyword evidence="11" id="KW-1185">Reference proteome</keyword>
<feature type="transmembrane region" description="Helical" evidence="8">
    <location>
        <begin position="93"/>
        <end position="111"/>
    </location>
</feature>
<reference evidence="10 11" key="1">
    <citation type="submission" date="2020-04" db="EMBL/GenBank/DDBJ databases">
        <authorList>
            <person name="Klaysubun C."/>
            <person name="Duangmal K."/>
            <person name="Lipun K."/>
        </authorList>
    </citation>
    <scope>NUCLEOTIDE SEQUENCE [LARGE SCALE GENOMIC DNA]</scope>
    <source>
        <strain evidence="10 11">JCM 11839</strain>
    </source>
</reference>
<comment type="similarity">
    <text evidence="6">Belongs to the YccS/YhfK family.</text>
</comment>